<dbReference type="InterPro" id="IPR006578">
    <property type="entry name" value="MADF-dom"/>
</dbReference>
<dbReference type="SMART" id="SM00595">
    <property type="entry name" value="MADF"/>
    <property type="match status" value="1"/>
</dbReference>
<dbReference type="InterPro" id="IPR039353">
    <property type="entry name" value="TF_Adf1"/>
</dbReference>
<feature type="compositionally biased region" description="Basic and acidic residues" evidence="1">
    <location>
        <begin position="117"/>
        <end position="139"/>
    </location>
</feature>
<name>A0A9N9XPL6_PHYSR</name>
<dbReference type="GO" id="GO:0005634">
    <property type="term" value="C:nucleus"/>
    <property type="evidence" value="ECO:0007669"/>
    <property type="project" value="TreeGrafter"/>
</dbReference>
<dbReference type="Pfam" id="PF10545">
    <property type="entry name" value="MADF_DNA_bdg"/>
    <property type="match status" value="1"/>
</dbReference>
<dbReference type="PROSITE" id="PS51029">
    <property type="entry name" value="MADF"/>
    <property type="match status" value="1"/>
</dbReference>
<reference evidence="3" key="1">
    <citation type="submission" date="2022-01" db="EMBL/GenBank/DDBJ databases">
        <authorList>
            <person name="King R."/>
        </authorList>
    </citation>
    <scope>NUCLEOTIDE SEQUENCE</scope>
</reference>
<dbReference type="AlphaFoldDB" id="A0A9N9XPL6"/>
<sequence length="272" mass="31435">MCETITAMDYDIKLINVVKRYPELYDGSHRNFKNKEVKAACWKDVAFKMRKQSDEYSVKVVRMRWKSLRDSYVKEIKYKMAVSTGHAVKPRKNWRYSNCMTFLAPFLAISFPLPPDRTARQDDSPRLSKDDSSQDYQRDDEPDGGHFLGALLDFSKQDFSKQDLSKQDFAKQDLSKQDLSKQDEGESKGSDGQREIEEASPGRSRQESVSSCGGEDSDIDSFFKGISEAVKKMNVVNQVFIQRNIVNMILDFKLREAQEKYIIQQREADDND</sequence>
<evidence type="ECO:0000259" key="2">
    <source>
        <dbReference type="PROSITE" id="PS51029"/>
    </source>
</evidence>
<dbReference type="OrthoDB" id="8195830at2759"/>
<gene>
    <name evidence="3" type="ORF">PHYEVI_LOCUS7256</name>
</gene>
<evidence type="ECO:0000313" key="4">
    <source>
        <dbReference type="Proteomes" id="UP001153712"/>
    </source>
</evidence>
<feature type="region of interest" description="Disordered" evidence="1">
    <location>
        <begin position="165"/>
        <end position="216"/>
    </location>
</feature>
<dbReference type="GO" id="GO:0006357">
    <property type="term" value="P:regulation of transcription by RNA polymerase II"/>
    <property type="evidence" value="ECO:0007669"/>
    <property type="project" value="TreeGrafter"/>
</dbReference>
<feature type="region of interest" description="Disordered" evidence="1">
    <location>
        <begin position="115"/>
        <end position="142"/>
    </location>
</feature>
<feature type="domain" description="MADF" evidence="2">
    <location>
        <begin position="13"/>
        <end position="108"/>
    </location>
</feature>
<evidence type="ECO:0000313" key="3">
    <source>
        <dbReference type="EMBL" id="CAG9860908.1"/>
    </source>
</evidence>
<organism evidence="3 4">
    <name type="scientific">Phyllotreta striolata</name>
    <name type="common">Striped flea beetle</name>
    <name type="synonym">Crioceris striolata</name>
    <dbReference type="NCBI Taxonomy" id="444603"/>
    <lineage>
        <taxon>Eukaryota</taxon>
        <taxon>Metazoa</taxon>
        <taxon>Ecdysozoa</taxon>
        <taxon>Arthropoda</taxon>
        <taxon>Hexapoda</taxon>
        <taxon>Insecta</taxon>
        <taxon>Pterygota</taxon>
        <taxon>Neoptera</taxon>
        <taxon>Endopterygota</taxon>
        <taxon>Coleoptera</taxon>
        <taxon>Polyphaga</taxon>
        <taxon>Cucujiformia</taxon>
        <taxon>Chrysomeloidea</taxon>
        <taxon>Chrysomelidae</taxon>
        <taxon>Galerucinae</taxon>
        <taxon>Alticini</taxon>
        <taxon>Phyllotreta</taxon>
    </lineage>
</organism>
<feature type="compositionally biased region" description="Basic and acidic residues" evidence="1">
    <location>
        <begin position="165"/>
        <end position="197"/>
    </location>
</feature>
<evidence type="ECO:0000256" key="1">
    <source>
        <dbReference type="SAM" id="MobiDB-lite"/>
    </source>
</evidence>
<keyword evidence="4" id="KW-1185">Reference proteome</keyword>
<proteinExistence type="predicted"/>
<dbReference type="Proteomes" id="UP001153712">
    <property type="component" value="Chromosome 4"/>
</dbReference>
<accession>A0A9N9XPL6</accession>
<dbReference type="GO" id="GO:0005667">
    <property type="term" value="C:transcription regulator complex"/>
    <property type="evidence" value="ECO:0007669"/>
    <property type="project" value="TreeGrafter"/>
</dbReference>
<dbReference type="PANTHER" id="PTHR12243:SF67">
    <property type="entry name" value="COREPRESSOR OF PANGOLIN, ISOFORM A-RELATED"/>
    <property type="match status" value="1"/>
</dbReference>
<dbReference type="EMBL" id="OU900097">
    <property type="protein sequence ID" value="CAG9860908.1"/>
    <property type="molecule type" value="Genomic_DNA"/>
</dbReference>
<dbReference type="PANTHER" id="PTHR12243">
    <property type="entry name" value="MADF DOMAIN TRANSCRIPTION FACTOR"/>
    <property type="match status" value="1"/>
</dbReference>
<protein>
    <recommendedName>
        <fullName evidence="2">MADF domain-containing protein</fullName>
    </recommendedName>
</protein>